<feature type="domain" description="Glycine zipper-like" evidence="2">
    <location>
        <begin position="17"/>
        <end position="60"/>
    </location>
</feature>
<evidence type="ECO:0000259" key="2">
    <source>
        <dbReference type="Pfam" id="PF26273"/>
    </source>
</evidence>
<keyword evidence="1" id="KW-1133">Transmembrane helix</keyword>
<keyword evidence="1" id="KW-0812">Transmembrane</keyword>
<reference evidence="3 4" key="1">
    <citation type="submission" date="2019-12" db="EMBL/GenBank/DDBJ databases">
        <title>the WGS of Blastococcus saxobsidens 67B17.</title>
        <authorList>
            <person name="Jiang Z."/>
        </authorList>
    </citation>
    <scope>NUCLEOTIDE SEQUENCE [LARGE SCALE GENOMIC DNA]</scope>
    <source>
        <strain evidence="3 4">67B17</strain>
    </source>
</reference>
<accession>A0A6L9VXC0</accession>
<comment type="caution">
    <text evidence="3">The sequence shown here is derived from an EMBL/GenBank/DDBJ whole genome shotgun (WGS) entry which is preliminary data.</text>
</comment>
<keyword evidence="1" id="KW-0472">Membrane</keyword>
<dbReference type="EMBL" id="JAAGWG010000001">
    <property type="protein sequence ID" value="NEK84298.1"/>
    <property type="molecule type" value="Genomic_DNA"/>
</dbReference>
<name>A0A6L9VXC0_9ACTN</name>
<gene>
    <name evidence="3" type="ORF">GCU60_00710</name>
</gene>
<dbReference type="Proteomes" id="UP000479241">
    <property type="component" value="Unassembled WGS sequence"/>
</dbReference>
<organism evidence="3 4">
    <name type="scientific">Blastococcus saxobsidens</name>
    <dbReference type="NCBI Taxonomy" id="138336"/>
    <lineage>
        <taxon>Bacteria</taxon>
        <taxon>Bacillati</taxon>
        <taxon>Actinomycetota</taxon>
        <taxon>Actinomycetes</taxon>
        <taxon>Geodermatophilales</taxon>
        <taxon>Geodermatophilaceae</taxon>
        <taxon>Blastococcus</taxon>
    </lineage>
</organism>
<dbReference type="InterPro" id="IPR058598">
    <property type="entry name" value="Gly_zipper-like_dom"/>
</dbReference>
<protein>
    <submittedName>
        <fullName evidence="3">Glycine zipper family protein</fullName>
    </submittedName>
</protein>
<feature type="transmembrane region" description="Helical" evidence="1">
    <location>
        <begin position="40"/>
        <end position="58"/>
    </location>
</feature>
<dbReference type="Pfam" id="PF26273">
    <property type="entry name" value="Gly_zipper"/>
    <property type="match status" value="1"/>
</dbReference>
<evidence type="ECO:0000256" key="1">
    <source>
        <dbReference type="SAM" id="Phobius"/>
    </source>
</evidence>
<evidence type="ECO:0000313" key="4">
    <source>
        <dbReference type="Proteomes" id="UP000479241"/>
    </source>
</evidence>
<dbReference type="AlphaFoldDB" id="A0A6L9VXC0"/>
<sequence length="76" mass="7828">MEPSSSPDRPAWIASWQEGSGLAIGLALGAGLGQLLFENLAVGMGLGLALGVALDAYVKEQRRGDDTDDDGEQPAT</sequence>
<proteinExistence type="predicted"/>
<evidence type="ECO:0000313" key="3">
    <source>
        <dbReference type="EMBL" id="NEK84298.1"/>
    </source>
</evidence>